<accession>A0A6B1DBF1</accession>
<proteinExistence type="predicted"/>
<dbReference type="EMBL" id="VXMH01000099">
    <property type="protein sequence ID" value="MYC96909.1"/>
    <property type="molecule type" value="Genomic_DNA"/>
</dbReference>
<sequence length="121" mass="13496">MSDLSLLTGVYANIEKYGVLIDRVIERLGREKADPTDPDQKKLAQLFVDASDQGLESQSSEALTLDSLLRTSSGKPLADLKQLGERLQKGDVDQAYLRQLGELAQGLEQERADIARRLRKR</sequence>
<protein>
    <submittedName>
        <fullName evidence="1">Uncharacterized protein</fullName>
    </submittedName>
</protein>
<comment type="caution">
    <text evidence="1">The sequence shown here is derived from an EMBL/GenBank/DDBJ whole genome shotgun (WGS) entry which is preliminary data.</text>
</comment>
<gene>
    <name evidence="1" type="ORF">F4X14_18265</name>
</gene>
<dbReference type="AlphaFoldDB" id="A0A6B1DBF1"/>
<evidence type="ECO:0000313" key="1">
    <source>
        <dbReference type="EMBL" id="MYC96909.1"/>
    </source>
</evidence>
<reference evidence="1" key="1">
    <citation type="submission" date="2019-09" db="EMBL/GenBank/DDBJ databases">
        <title>Characterisation of the sponge microbiome using genome-centric metagenomics.</title>
        <authorList>
            <person name="Engelberts J.P."/>
            <person name="Robbins S.J."/>
            <person name="De Goeij J.M."/>
            <person name="Aranda M."/>
            <person name="Bell S.C."/>
            <person name="Webster N.S."/>
        </authorList>
    </citation>
    <scope>NUCLEOTIDE SEQUENCE</scope>
    <source>
        <strain evidence="1">SB0661_bin_32</strain>
    </source>
</reference>
<name>A0A6B1DBF1_9CHLR</name>
<organism evidence="1">
    <name type="scientific">Caldilineaceae bacterium SB0661_bin_32</name>
    <dbReference type="NCBI Taxonomy" id="2605255"/>
    <lineage>
        <taxon>Bacteria</taxon>
        <taxon>Bacillati</taxon>
        <taxon>Chloroflexota</taxon>
        <taxon>Caldilineae</taxon>
        <taxon>Caldilineales</taxon>
        <taxon>Caldilineaceae</taxon>
    </lineage>
</organism>